<dbReference type="EMBL" id="LR134343">
    <property type="protein sequence ID" value="VEG12779.1"/>
    <property type="molecule type" value="Genomic_DNA"/>
</dbReference>
<protein>
    <submittedName>
        <fullName evidence="2">Uncharacterized protein</fullName>
    </submittedName>
</protein>
<feature type="compositionally biased region" description="Polar residues" evidence="1">
    <location>
        <begin position="106"/>
        <end position="128"/>
    </location>
</feature>
<sequence>MRELSLKEIEMVSGGMRDNFTNGGNMGGGRIADSIAVGALSNMAGYSADKLASGESPTQQGMIISAFMGGFTGFFGGPIQSGKQAINIIGSNAAAGAAGSGLSRIGRTNSQQAGTDYQNTSQAGTNYQ</sequence>
<dbReference type="KEGG" id="mcun:NCTC10297_00721"/>
<feature type="region of interest" description="Disordered" evidence="1">
    <location>
        <begin position="96"/>
        <end position="128"/>
    </location>
</feature>
<organism evidence="2 3">
    <name type="scientific">Moraxella cuniculi</name>
    <dbReference type="NCBI Taxonomy" id="34061"/>
    <lineage>
        <taxon>Bacteria</taxon>
        <taxon>Pseudomonadati</taxon>
        <taxon>Pseudomonadota</taxon>
        <taxon>Gammaproteobacteria</taxon>
        <taxon>Moraxellales</taxon>
        <taxon>Moraxellaceae</taxon>
        <taxon>Moraxella</taxon>
    </lineage>
</organism>
<reference evidence="2 3" key="1">
    <citation type="submission" date="2018-12" db="EMBL/GenBank/DDBJ databases">
        <authorList>
            <consortium name="Pathogen Informatics"/>
        </authorList>
    </citation>
    <scope>NUCLEOTIDE SEQUENCE [LARGE SCALE GENOMIC DNA]</scope>
    <source>
        <strain evidence="2 3">NCTC10297</strain>
    </source>
</reference>
<gene>
    <name evidence="2" type="ORF">NCTC10297_00721</name>
</gene>
<name>A0A448GVP2_9GAMM</name>
<dbReference type="AlphaFoldDB" id="A0A448GVP2"/>
<dbReference type="Proteomes" id="UP000274100">
    <property type="component" value="Chromosome"/>
</dbReference>
<evidence type="ECO:0000313" key="2">
    <source>
        <dbReference type="EMBL" id="VEG12779.1"/>
    </source>
</evidence>
<dbReference type="RefSeq" id="WP_126330134.1">
    <property type="nucleotide sequence ID" value="NZ_LR134343.1"/>
</dbReference>
<evidence type="ECO:0000313" key="3">
    <source>
        <dbReference type="Proteomes" id="UP000274100"/>
    </source>
</evidence>
<accession>A0A448GVP2</accession>
<evidence type="ECO:0000256" key="1">
    <source>
        <dbReference type="SAM" id="MobiDB-lite"/>
    </source>
</evidence>
<proteinExistence type="predicted"/>